<dbReference type="PANTHER" id="PTHR34315:SF1">
    <property type="entry name" value="INTRADIOL RING-CLEAVAGE DIOXYGENASES DOMAIN-CONTAINING PROTEIN-RELATED"/>
    <property type="match status" value="1"/>
</dbReference>
<keyword evidence="4" id="KW-1185">Reference proteome</keyword>
<name>A0ABT1IFP3_9PSEU</name>
<feature type="domain" description="Intradiol ring-cleavage dioxygenases" evidence="2">
    <location>
        <begin position="65"/>
        <end position="167"/>
    </location>
</feature>
<reference evidence="3 4" key="1">
    <citation type="submission" date="2022-06" db="EMBL/GenBank/DDBJ databases">
        <title>Genomic Encyclopedia of Archaeal and Bacterial Type Strains, Phase II (KMG-II): from individual species to whole genera.</title>
        <authorList>
            <person name="Goeker M."/>
        </authorList>
    </citation>
    <scope>NUCLEOTIDE SEQUENCE [LARGE SCALE GENOMIC DNA]</scope>
    <source>
        <strain evidence="3 4">DSM 44255</strain>
    </source>
</reference>
<gene>
    <name evidence="3" type="ORF">LV75_003938</name>
</gene>
<evidence type="ECO:0000313" key="4">
    <source>
        <dbReference type="Proteomes" id="UP001205185"/>
    </source>
</evidence>
<dbReference type="RefSeq" id="WP_253888368.1">
    <property type="nucleotide sequence ID" value="NZ_BAAAVB010000005.1"/>
</dbReference>
<feature type="compositionally biased region" description="Basic and acidic residues" evidence="1">
    <location>
        <begin position="1"/>
        <end position="21"/>
    </location>
</feature>
<dbReference type="EMBL" id="JAMTCO010000009">
    <property type="protein sequence ID" value="MCP2271424.1"/>
    <property type="molecule type" value="Genomic_DNA"/>
</dbReference>
<comment type="caution">
    <text evidence="3">The sequence shown here is derived from an EMBL/GenBank/DDBJ whole genome shotgun (WGS) entry which is preliminary data.</text>
</comment>
<sequence length="273" mass="28723">MASDHPRQDVAHNDDHDDDPVGRVLGRRQALALLGLGAAAMTLAACTSEASDQPVDCVARPEQMEGPYFVDENLDRSDIRSDPDTGVRVAGTPLALALTVLRLDGGGCQPLAGAVVDIWHCDAAGDYSDIASEGTTGTKHLRGLQVGDSAGRVAFTTVLPGWYEGRAVHIHVKVRTTGADGKAYEFTSQLYFPDELTARYLATGPYQAHGPADTTNKTDQLYKQGGDQLLLAPVEAEVDGTSGYRAGFTLALDLTDTAVGGDDAMGPMPLPTG</sequence>
<dbReference type="InterPro" id="IPR006311">
    <property type="entry name" value="TAT_signal"/>
</dbReference>
<dbReference type="Pfam" id="PF00775">
    <property type="entry name" value="Dioxygenase_C"/>
    <property type="match status" value="1"/>
</dbReference>
<dbReference type="Proteomes" id="UP001205185">
    <property type="component" value="Unassembled WGS sequence"/>
</dbReference>
<dbReference type="PANTHER" id="PTHR34315">
    <property type="match status" value="1"/>
</dbReference>
<evidence type="ECO:0000256" key="1">
    <source>
        <dbReference type="SAM" id="MobiDB-lite"/>
    </source>
</evidence>
<dbReference type="Gene3D" id="2.60.130.10">
    <property type="entry name" value="Aromatic compound dioxygenase"/>
    <property type="match status" value="1"/>
</dbReference>
<dbReference type="InterPro" id="IPR000627">
    <property type="entry name" value="Intradiol_dOase_C"/>
</dbReference>
<protein>
    <submittedName>
        <fullName evidence="3">Protocatechuate 3,4-dioxygenase beta subunit</fullName>
    </submittedName>
</protein>
<dbReference type="InterPro" id="IPR015889">
    <property type="entry name" value="Intradiol_dOase_core"/>
</dbReference>
<organism evidence="3 4">
    <name type="scientific">Actinokineospora diospyrosa</name>
    <dbReference type="NCBI Taxonomy" id="103728"/>
    <lineage>
        <taxon>Bacteria</taxon>
        <taxon>Bacillati</taxon>
        <taxon>Actinomycetota</taxon>
        <taxon>Actinomycetes</taxon>
        <taxon>Pseudonocardiales</taxon>
        <taxon>Pseudonocardiaceae</taxon>
        <taxon>Actinokineospora</taxon>
    </lineage>
</organism>
<evidence type="ECO:0000259" key="2">
    <source>
        <dbReference type="Pfam" id="PF00775"/>
    </source>
</evidence>
<feature type="region of interest" description="Disordered" evidence="1">
    <location>
        <begin position="1"/>
        <end position="22"/>
    </location>
</feature>
<evidence type="ECO:0000313" key="3">
    <source>
        <dbReference type="EMBL" id="MCP2271424.1"/>
    </source>
</evidence>
<dbReference type="PROSITE" id="PS51318">
    <property type="entry name" value="TAT"/>
    <property type="match status" value="1"/>
</dbReference>
<dbReference type="SUPFAM" id="SSF49482">
    <property type="entry name" value="Aromatic compound dioxygenase"/>
    <property type="match status" value="1"/>
</dbReference>
<proteinExistence type="predicted"/>
<accession>A0ABT1IFP3</accession>